<evidence type="ECO:0000256" key="1">
    <source>
        <dbReference type="SAM" id="MobiDB-lite"/>
    </source>
</evidence>
<dbReference type="KEGG" id="pmy:Pmen_2148"/>
<protein>
    <submittedName>
        <fullName evidence="3">Uncharacterized protein</fullName>
    </submittedName>
</protein>
<dbReference type="HOGENOM" id="CLU_214955_0_1_6"/>
<dbReference type="EMBL" id="CP000680">
    <property type="protein sequence ID" value="ABP84908.1"/>
    <property type="molecule type" value="Genomic_DNA"/>
</dbReference>
<feature type="compositionally biased region" description="Polar residues" evidence="1">
    <location>
        <begin position="1"/>
        <end position="10"/>
    </location>
</feature>
<dbReference type="STRING" id="399739.Pmen_2148"/>
<organism evidence="3">
    <name type="scientific">Ectopseudomonas mendocina (strain ymp)</name>
    <name type="common">Pseudomonas mendocina</name>
    <dbReference type="NCBI Taxonomy" id="399739"/>
    <lineage>
        <taxon>Bacteria</taxon>
        <taxon>Pseudomonadati</taxon>
        <taxon>Pseudomonadota</taxon>
        <taxon>Gammaproteobacteria</taxon>
        <taxon>Pseudomonadales</taxon>
        <taxon>Pseudomonadaceae</taxon>
        <taxon>Ectopseudomonas</taxon>
    </lineage>
</organism>
<evidence type="ECO:0000256" key="2">
    <source>
        <dbReference type="SAM" id="Phobius"/>
    </source>
</evidence>
<accession>A4XU92</accession>
<dbReference type="AlphaFoldDB" id="A4XU92"/>
<name>A4XU92_ECTM1</name>
<gene>
    <name evidence="3" type="ordered locus">Pmen_2148</name>
</gene>
<keyword evidence="2" id="KW-1133">Transmembrane helix</keyword>
<evidence type="ECO:0000313" key="3">
    <source>
        <dbReference type="EMBL" id="ABP84908.1"/>
    </source>
</evidence>
<feature type="region of interest" description="Disordered" evidence="1">
    <location>
        <begin position="1"/>
        <end position="21"/>
    </location>
</feature>
<feature type="transmembrane region" description="Helical" evidence="2">
    <location>
        <begin position="30"/>
        <end position="48"/>
    </location>
</feature>
<keyword evidence="2" id="KW-0472">Membrane</keyword>
<keyword evidence="2" id="KW-0812">Transmembrane</keyword>
<proteinExistence type="predicted"/>
<reference evidence="3" key="1">
    <citation type="submission" date="2007-04" db="EMBL/GenBank/DDBJ databases">
        <title>Complete sequence of Pseudomonas mendocina ymp.</title>
        <authorList>
            <consortium name="US DOE Joint Genome Institute"/>
            <person name="Copeland A."/>
            <person name="Lucas S."/>
            <person name="Lapidus A."/>
            <person name="Barry K."/>
            <person name="Glavina del Rio T."/>
            <person name="Dalin E."/>
            <person name="Tice H."/>
            <person name="Pitluck S."/>
            <person name="Kiss H."/>
            <person name="Brettin T."/>
            <person name="Detter J.C."/>
            <person name="Bruce D."/>
            <person name="Han C."/>
            <person name="Schmutz J."/>
            <person name="Larimer F."/>
            <person name="Land M."/>
            <person name="Hauser L."/>
            <person name="Kyrpides N."/>
            <person name="Mikhailova N."/>
            <person name="Hersman L."/>
            <person name="Dubois J."/>
            <person name="Maurice P."/>
            <person name="Richardson P."/>
        </authorList>
    </citation>
    <scope>NUCLEOTIDE SEQUENCE [LARGE SCALE GENOMIC DNA]</scope>
    <source>
        <strain evidence="3">Ymp</strain>
    </source>
</reference>
<sequence length="51" mass="5472">MHSALPTSTRIGGFMSEHSEPEKSDSLIDAWAILSLILIAVATAVFWVSGQ</sequence>